<keyword evidence="2" id="KW-0813">Transport</keyword>
<dbReference type="Gene3D" id="2.60.40.1120">
    <property type="entry name" value="Carboxypeptidase-like, regulatory domain"/>
    <property type="match status" value="1"/>
</dbReference>
<feature type="chain" id="PRO_5029850997" evidence="7">
    <location>
        <begin position="22"/>
        <end position="1039"/>
    </location>
</feature>
<evidence type="ECO:0000256" key="7">
    <source>
        <dbReference type="SAM" id="SignalP"/>
    </source>
</evidence>
<dbReference type="OrthoDB" id="9768147at2"/>
<evidence type="ECO:0000256" key="3">
    <source>
        <dbReference type="ARBA" id="ARBA00022452"/>
    </source>
</evidence>
<evidence type="ECO:0000256" key="4">
    <source>
        <dbReference type="ARBA" id="ARBA00022692"/>
    </source>
</evidence>
<evidence type="ECO:0000256" key="1">
    <source>
        <dbReference type="ARBA" id="ARBA00004571"/>
    </source>
</evidence>
<keyword evidence="7" id="KW-0732">Signal</keyword>
<evidence type="ECO:0000256" key="5">
    <source>
        <dbReference type="ARBA" id="ARBA00023136"/>
    </source>
</evidence>
<dbReference type="EMBL" id="WAAU01000003">
    <property type="protein sequence ID" value="KAB1160682.1"/>
    <property type="molecule type" value="Genomic_DNA"/>
</dbReference>
<dbReference type="AlphaFoldDB" id="A0A7J5ASR6"/>
<keyword evidence="4" id="KW-0812">Transmembrane</keyword>
<dbReference type="Gene3D" id="2.40.170.20">
    <property type="entry name" value="TonB-dependent receptor, beta-barrel domain"/>
    <property type="match status" value="1"/>
</dbReference>
<feature type="domain" description="TonB-dependent transporter Oar-like beta-barrel" evidence="8">
    <location>
        <begin position="318"/>
        <end position="976"/>
    </location>
</feature>
<dbReference type="InterPro" id="IPR036942">
    <property type="entry name" value="Beta-barrel_TonB_sf"/>
</dbReference>
<gene>
    <name evidence="9" type="ORF">F7018_02060</name>
</gene>
<reference evidence="9 10" key="1">
    <citation type="submission" date="2019-09" db="EMBL/GenBank/DDBJ databases">
        <authorList>
            <person name="Cao W.R."/>
        </authorList>
    </citation>
    <scope>NUCLEOTIDE SEQUENCE [LARGE SCALE GENOMIC DNA]</scope>
    <source>
        <strain evidence="10">a4</strain>
    </source>
</reference>
<organism evidence="9 10">
    <name type="scientific">Tenacibaculum aiptasiae</name>
    <dbReference type="NCBI Taxonomy" id="426481"/>
    <lineage>
        <taxon>Bacteria</taxon>
        <taxon>Pseudomonadati</taxon>
        <taxon>Bacteroidota</taxon>
        <taxon>Flavobacteriia</taxon>
        <taxon>Flavobacteriales</taxon>
        <taxon>Flavobacteriaceae</taxon>
        <taxon>Tenacibaculum</taxon>
    </lineage>
</organism>
<dbReference type="Pfam" id="PF13620">
    <property type="entry name" value="CarboxypepD_reg"/>
    <property type="match status" value="1"/>
</dbReference>
<evidence type="ECO:0000313" key="10">
    <source>
        <dbReference type="Proteomes" id="UP000467305"/>
    </source>
</evidence>
<keyword evidence="5" id="KW-0472">Membrane</keyword>
<dbReference type="InterPro" id="IPR057601">
    <property type="entry name" value="Oar-like_b-barrel"/>
</dbReference>
<dbReference type="InterPro" id="IPR039426">
    <property type="entry name" value="TonB-dep_rcpt-like"/>
</dbReference>
<evidence type="ECO:0000259" key="8">
    <source>
        <dbReference type="Pfam" id="PF25183"/>
    </source>
</evidence>
<dbReference type="Pfam" id="PF25183">
    <property type="entry name" value="OMP_b-brl_4"/>
    <property type="match status" value="1"/>
</dbReference>
<evidence type="ECO:0000256" key="6">
    <source>
        <dbReference type="ARBA" id="ARBA00023237"/>
    </source>
</evidence>
<dbReference type="SUPFAM" id="SSF49464">
    <property type="entry name" value="Carboxypeptidase regulatory domain-like"/>
    <property type="match status" value="1"/>
</dbReference>
<dbReference type="GO" id="GO:0009279">
    <property type="term" value="C:cell outer membrane"/>
    <property type="evidence" value="ECO:0007669"/>
    <property type="project" value="UniProtKB-SubCell"/>
</dbReference>
<feature type="signal peptide" evidence="7">
    <location>
        <begin position="1"/>
        <end position="21"/>
    </location>
</feature>
<dbReference type="GO" id="GO:0044718">
    <property type="term" value="P:siderophore transmembrane transport"/>
    <property type="evidence" value="ECO:0007669"/>
    <property type="project" value="TreeGrafter"/>
</dbReference>
<keyword evidence="10" id="KW-1185">Reference proteome</keyword>
<accession>A0A7J5ASR6</accession>
<sequence>MHVKTKINVIILLLLTVSIYAQETTGNLEGKIVDITNEAIPFATVIIKDTETNFIYGTTSQETGHYVIANIPPGNQYIVEISFVGFHTYKLNNVTINLGKTTLLDIELKEESTALEEVVITGTSSRKNGTVINAQKLLKTPTISRSVQDLTRNLPEANLNSFGGASNRFNNFNIDGIASNDVVGFQEPASGAAGSSANGTPGSLSRSQPISFGAIKELSVKTSPFDVSVGNFTGANINVVTKNGTNTTKTEVYGYGNNQLLVGSYADGIKQDVNSFYDVQLGAGIGGALKKDKLFYYVNVEQALSKTPLIGAPGTNGSNISKQTVTDIANKLQNDYNYNPGAFESSDIKTASTKIFARLDYNISKKHKLTFRNNFVKSFADNLEWNQAVFNFGNQGYRHNSILNSTTFELNSTLSENTSNILTIGYTKVKEDRSYDGRVFPHIEITDTSNRIFAGTYREASIYNTNLNTFQLTDKFTYYKNNHTITGGLLLQYNDIDYGFLTAWNGRWAYKSVDDFLNDKPSRIRGVYHVTNNSFDFVNNRPSATIDVLTSAIYVQDKIRLNDKLTVNFGLRLDNQLLLDELPLSPLVKNTPEFSQFTNKISAKPHVNPRFNFKYVLDQDRKYTIEGGSGLFTGRIPYLWFAYAEYISGTDYFNVDIRPGGNTVQLVENLGSLAAQQPGLTEINLIDNDFELPREWKTRLSFEAKLPNNFRFTTQATYTEVLKGIYFQSINRRLDFSNYSGADTRQFYNGTRVNNNFTNVFLLSNTNRGYRYNLTFGLHKEDKNYNGFIGYTYGKSKDISSTVRNSSAANFEWNQAINSHNPNLSFSNFDLRHKLVSSQGYNFNFKNKHQLQASLLYTGTSGSPYSIVYQGDVNRDGSSRNDLVYIPANQSEINLQDITDGTGNVIVSSQEQWNRLNNFINNNEYLRNNRGSYAERNGARTPWNHQLDAKFLYNIPFKNNNNLQVSLDIFNVLNLLNKDWGRLVYVPNVVNSSFNLLEFKGVQNNQPVYQFTIDENAKPWVTDAINSRWKAQLGLKYQF</sequence>
<evidence type="ECO:0000313" key="9">
    <source>
        <dbReference type="EMBL" id="KAB1160682.1"/>
    </source>
</evidence>
<dbReference type="PANTHER" id="PTHR30069">
    <property type="entry name" value="TONB-DEPENDENT OUTER MEMBRANE RECEPTOR"/>
    <property type="match status" value="1"/>
</dbReference>
<name>A0A7J5ASR6_9FLAO</name>
<keyword evidence="6" id="KW-0998">Cell outer membrane</keyword>
<protein>
    <submittedName>
        <fullName evidence="9">TonB-dependent receptor</fullName>
    </submittedName>
</protein>
<dbReference type="Proteomes" id="UP000467305">
    <property type="component" value="Unassembled WGS sequence"/>
</dbReference>
<keyword evidence="9" id="KW-0675">Receptor</keyword>
<keyword evidence="3" id="KW-1134">Transmembrane beta strand</keyword>
<dbReference type="SUPFAM" id="SSF56935">
    <property type="entry name" value="Porins"/>
    <property type="match status" value="1"/>
</dbReference>
<evidence type="ECO:0000256" key="2">
    <source>
        <dbReference type="ARBA" id="ARBA00022448"/>
    </source>
</evidence>
<dbReference type="PANTHER" id="PTHR30069:SF46">
    <property type="entry name" value="OAR PROTEIN"/>
    <property type="match status" value="1"/>
</dbReference>
<comment type="caution">
    <text evidence="9">The sequence shown here is derived from an EMBL/GenBank/DDBJ whole genome shotgun (WGS) entry which is preliminary data.</text>
</comment>
<dbReference type="GO" id="GO:0015344">
    <property type="term" value="F:siderophore uptake transmembrane transporter activity"/>
    <property type="evidence" value="ECO:0007669"/>
    <property type="project" value="TreeGrafter"/>
</dbReference>
<comment type="subcellular location">
    <subcellularLocation>
        <location evidence="1">Cell outer membrane</location>
        <topology evidence="1">Multi-pass membrane protein</topology>
    </subcellularLocation>
</comment>
<proteinExistence type="predicted"/>
<dbReference type="InterPro" id="IPR008969">
    <property type="entry name" value="CarboxyPept-like_regulatory"/>
</dbReference>